<keyword evidence="14" id="KW-1185">Reference proteome</keyword>
<gene>
    <name evidence="13" type="ORF">MCOS_LOCUS5119</name>
</gene>
<comment type="subcellular location">
    <subcellularLocation>
        <location evidence="1">Membrane</location>
        <topology evidence="1">Multi-pass membrane protein</topology>
    </subcellularLocation>
</comment>
<keyword evidence="6" id="KW-0915">Sodium</keyword>
<dbReference type="GO" id="GO:0005886">
    <property type="term" value="C:plasma membrane"/>
    <property type="evidence" value="ECO:0007669"/>
    <property type="project" value="TreeGrafter"/>
</dbReference>
<keyword evidence="9 11" id="KW-0739">Sodium transport</keyword>
<evidence type="ECO:0000256" key="5">
    <source>
        <dbReference type="ARBA" id="ARBA00022989"/>
    </source>
</evidence>
<dbReference type="InterPro" id="IPR001873">
    <property type="entry name" value="ENaC"/>
</dbReference>
<evidence type="ECO:0000256" key="2">
    <source>
        <dbReference type="ARBA" id="ARBA00022448"/>
    </source>
</evidence>
<evidence type="ECO:0000313" key="13">
    <source>
        <dbReference type="EMBL" id="VDD79116.1"/>
    </source>
</evidence>
<keyword evidence="2 11" id="KW-0813">Transport</keyword>
<evidence type="ECO:0000256" key="3">
    <source>
        <dbReference type="ARBA" id="ARBA00022461"/>
    </source>
</evidence>
<dbReference type="PANTHER" id="PTHR11690">
    <property type="entry name" value="AMILORIDE-SENSITIVE SODIUM CHANNEL-RELATED"/>
    <property type="match status" value="1"/>
</dbReference>
<keyword evidence="3 11" id="KW-0894">Sodium channel</keyword>
<sequence length="342" mass="38949">MAITFEDRVPVACNQQKYDADYCHKLTIKVKLAEENRLMSGRPKVILHEADGFPLDNYGRYLYDHIVPGTQVHTFYSKNLQHSYSNRNRPCQSGLIEVLGQTYNYDQTACQWKKTCEHLYSECGCFCPLEFLRALDLGVEKRADKLQSIYPELQEHCIHRCFYDTQLMLVDTAMCPYACDTTTYSKLNEVRFPNATSLDSIEVNYIQDDAITQKTEEELFGLAKLFSEVGGLSSFFFGFSCLVIFQLLELCSRLLSGWARKRNAKRQKILKLRKLTRSILFSRGAASGSHCLPGWEDSPILPYKTMLRMSSIDDKPGPSGAAECDLSVWIDVDGTLMPVSVE</sequence>
<accession>A0A0R3UDW2</accession>
<name>A0A0R3UDW2_MESCO</name>
<keyword evidence="8 12" id="KW-0472">Membrane</keyword>
<keyword evidence="7 11" id="KW-0406">Ion transport</keyword>
<dbReference type="OrthoDB" id="6227556at2759"/>
<keyword evidence="4 11" id="KW-0812">Transmembrane</keyword>
<dbReference type="Proteomes" id="UP000267029">
    <property type="component" value="Unassembled WGS sequence"/>
</dbReference>
<evidence type="ECO:0000256" key="6">
    <source>
        <dbReference type="ARBA" id="ARBA00023053"/>
    </source>
</evidence>
<evidence type="ECO:0000313" key="14">
    <source>
        <dbReference type="Proteomes" id="UP000267029"/>
    </source>
</evidence>
<dbReference type="Pfam" id="PF00858">
    <property type="entry name" value="ASC"/>
    <property type="match status" value="1"/>
</dbReference>
<dbReference type="Gene3D" id="1.10.287.770">
    <property type="entry name" value="YojJ-like"/>
    <property type="match status" value="1"/>
</dbReference>
<protein>
    <submittedName>
        <fullName evidence="13">Uncharacterized protein</fullName>
    </submittedName>
</protein>
<dbReference type="PANTHER" id="PTHR11690:SF248">
    <property type="entry name" value="PICKPOCKET 17, ISOFORM A"/>
    <property type="match status" value="1"/>
</dbReference>
<reference evidence="13 14" key="1">
    <citation type="submission" date="2018-10" db="EMBL/GenBank/DDBJ databases">
        <authorList>
            <consortium name="Pathogen Informatics"/>
        </authorList>
    </citation>
    <scope>NUCLEOTIDE SEQUENCE [LARGE SCALE GENOMIC DNA]</scope>
</reference>
<keyword evidence="5 12" id="KW-1133">Transmembrane helix</keyword>
<dbReference type="GO" id="GO:0015280">
    <property type="term" value="F:ligand-gated sodium channel activity"/>
    <property type="evidence" value="ECO:0007669"/>
    <property type="project" value="TreeGrafter"/>
</dbReference>
<evidence type="ECO:0000256" key="4">
    <source>
        <dbReference type="ARBA" id="ARBA00022692"/>
    </source>
</evidence>
<evidence type="ECO:0000256" key="10">
    <source>
        <dbReference type="ARBA" id="ARBA00023303"/>
    </source>
</evidence>
<feature type="transmembrane region" description="Helical" evidence="12">
    <location>
        <begin position="235"/>
        <end position="256"/>
    </location>
</feature>
<evidence type="ECO:0000256" key="7">
    <source>
        <dbReference type="ARBA" id="ARBA00023065"/>
    </source>
</evidence>
<evidence type="ECO:0000256" key="9">
    <source>
        <dbReference type="ARBA" id="ARBA00023201"/>
    </source>
</evidence>
<dbReference type="EMBL" id="UXSR01005180">
    <property type="protein sequence ID" value="VDD79116.1"/>
    <property type="molecule type" value="Genomic_DNA"/>
</dbReference>
<proteinExistence type="inferred from homology"/>
<evidence type="ECO:0000256" key="11">
    <source>
        <dbReference type="RuleBase" id="RU000679"/>
    </source>
</evidence>
<dbReference type="AlphaFoldDB" id="A0A0R3UDW2"/>
<evidence type="ECO:0000256" key="1">
    <source>
        <dbReference type="ARBA" id="ARBA00004141"/>
    </source>
</evidence>
<evidence type="ECO:0000256" key="8">
    <source>
        <dbReference type="ARBA" id="ARBA00023136"/>
    </source>
</evidence>
<evidence type="ECO:0000256" key="12">
    <source>
        <dbReference type="SAM" id="Phobius"/>
    </source>
</evidence>
<comment type="similarity">
    <text evidence="11">Belongs to the amiloride-sensitive sodium channel (TC 1.A.6) family.</text>
</comment>
<keyword evidence="10 11" id="KW-0407">Ion channel</keyword>
<organism evidence="13 14">
    <name type="scientific">Mesocestoides corti</name>
    <name type="common">Flatworm</name>
    <dbReference type="NCBI Taxonomy" id="53468"/>
    <lineage>
        <taxon>Eukaryota</taxon>
        <taxon>Metazoa</taxon>
        <taxon>Spiralia</taxon>
        <taxon>Lophotrochozoa</taxon>
        <taxon>Platyhelminthes</taxon>
        <taxon>Cestoda</taxon>
        <taxon>Eucestoda</taxon>
        <taxon>Cyclophyllidea</taxon>
        <taxon>Mesocestoididae</taxon>
        <taxon>Mesocestoides</taxon>
    </lineage>
</organism>